<evidence type="ECO:0000313" key="3">
    <source>
        <dbReference type="Proteomes" id="UP000078407"/>
    </source>
</evidence>
<dbReference type="EMBL" id="LXEQ01000060">
    <property type="protein sequence ID" value="OAT24891.1"/>
    <property type="molecule type" value="Genomic_DNA"/>
</dbReference>
<feature type="transmembrane region" description="Helical" evidence="1">
    <location>
        <begin position="46"/>
        <end position="69"/>
    </location>
</feature>
<comment type="caution">
    <text evidence="2">The sequence shown here is derived from an EMBL/GenBank/DDBJ whole genome shotgun (WGS) entry which is preliminary data.</text>
</comment>
<dbReference type="Proteomes" id="UP000078407">
    <property type="component" value="Unassembled WGS sequence"/>
</dbReference>
<gene>
    <name evidence="2" type="ORF">M976_04140</name>
</gene>
<accession>A0ABX2W2V0</accession>
<protein>
    <submittedName>
        <fullName evidence="2">Uncharacterized protein</fullName>
    </submittedName>
</protein>
<feature type="transmembrane region" description="Helical" evidence="1">
    <location>
        <begin position="6"/>
        <end position="25"/>
    </location>
</feature>
<name>A0ABX2W2V0_9ENTR</name>
<evidence type="ECO:0000313" key="2">
    <source>
        <dbReference type="EMBL" id="OAT24891.1"/>
    </source>
</evidence>
<feature type="transmembrane region" description="Helical" evidence="1">
    <location>
        <begin position="81"/>
        <end position="103"/>
    </location>
</feature>
<proteinExistence type="predicted"/>
<reference evidence="2 3" key="1">
    <citation type="submission" date="2016-04" db="EMBL/GenBank/DDBJ databases">
        <title>ATOL: Assembling a taxonomically balanced genome-scale reconstruction of the evolutionary history of the Enterobacteriaceae.</title>
        <authorList>
            <person name="Plunkett G.III."/>
            <person name="Neeno-Eckwall E.C."/>
            <person name="Glasner J.D."/>
            <person name="Perna N.T."/>
        </authorList>
    </citation>
    <scope>NUCLEOTIDE SEQUENCE [LARGE SCALE GENOMIC DNA]</scope>
    <source>
        <strain evidence="2 3">ATCC 51602</strain>
    </source>
</reference>
<keyword evidence="1" id="KW-0472">Membrane</keyword>
<keyword evidence="1" id="KW-1133">Transmembrane helix</keyword>
<keyword evidence="3" id="KW-1185">Reference proteome</keyword>
<evidence type="ECO:0000256" key="1">
    <source>
        <dbReference type="SAM" id="Phobius"/>
    </source>
</evidence>
<sequence length="115" mass="13767">MMRYIILATRVVWFGLSMLILYFSSYRLSQLDSMRDISEIISIMSYVMILISFPTGVMFSIVLFFFGFILSTMHFDIENKYITIFLIWFFFFMGGYIQWVILIDRIVKKSMLLTK</sequence>
<keyword evidence="1" id="KW-0812">Transmembrane</keyword>
<organism evidence="2 3">
    <name type="scientific">Buttiauxella ferragutiae ATCC 51602</name>
    <dbReference type="NCBI Taxonomy" id="1354252"/>
    <lineage>
        <taxon>Bacteria</taxon>
        <taxon>Pseudomonadati</taxon>
        <taxon>Pseudomonadota</taxon>
        <taxon>Gammaproteobacteria</taxon>
        <taxon>Enterobacterales</taxon>
        <taxon>Enterobacteriaceae</taxon>
        <taxon>Buttiauxella</taxon>
    </lineage>
</organism>